<feature type="domain" description="Beta-adaptin appendage C-terminal subdomain" evidence="1">
    <location>
        <begin position="1"/>
        <end position="93"/>
    </location>
</feature>
<evidence type="ECO:0000313" key="2">
    <source>
        <dbReference type="EMBL" id="ETW33216.1"/>
    </source>
</evidence>
<evidence type="ECO:0000259" key="1">
    <source>
        <dbReference type="SMART" id="SM01020"/>
    </source>
</evidence>
<organism evidence="2 3">
    <name type="scientific">Plasmodium falciparum Tanzania</name>
    <name type="common">2000708</name>
    <dbReference type="NCBI Taxonomy" id="1036725"/>
    <lineage>
        <taxon>Eukaryota</taxon>
        <taxon>Sar</taxon>
        <taxon>Alveolata</taxon>
        <taxon>Apicomplexa</taxon>
        <taxon>Aconoidasida</taxon>
        <taxon>Haemosporida</taxon>
        <taxon>Plasmodiidae</taxon>
        <taxon>Plasmodium</taxon>
        <taxon>Plasmodium (Laverania)</taxon>
    </lineage>
</organism>
<reference evidence="2 3" key="2">
    <citation type="submission" date="2013-02" db="EMBL/GenBank/DDBJ databases">
        <title>The Genome Sequence of Plasmodium falciparum Tanzania (2000708).</title>
        <authorList>
            <consortium name="The Broad Institute Genome Sequencing Platform"/>
            <consortium name="The Broad Institute Genome Sequencing Center for Infectious Disease"/>
            <person name="Neafsey D."/>
            <person name="Cheeseman I."/>
            <person name="Volkman S."/>
            <person name="Adams J."/>
            <person name="Walker B."/>
            <person name="Young S.K."/>
            <person name="Zeng Q."/>
            <person name="Gargeya S."/>
            <person name="Fitzgerald M."/>
            <person name="Haas B."/>
            <person name="Abouelleil A."/>
            <person name="Alvarado L."/>
            <person name="Arachchi H.M."/>
            <person name="Berlin A.M."/>
            <person name="Chapman S.B."/>
            <person name="Dewar J."/>
            <person name="Goldberg J."/>
            <person name="Griggs A."/>
            <person name="Gujja S."/>
            <person name="Hansen M."/>
            <person name="Howarth C."/>
            <person name="Imamovic A."/>
            <person name="Larimer J."/>
            <person name="McCowan C."/>
            <person name="Murphy C."/>
            <person name="Neiman D."/>
            <person name="Pearson M."/>
            <person name="Priest M."/>
            <person name="Roberts A."/>
            <person name="Saif S."/>
            <person name="Shea T."/>
            <person name="Sisk P."/>
            <person name="Sykes S."/>
            <person name="Wortman J."/>
            <person name="Nusbaum C."/>
            <person name="Birren B."/>
        </authorList>
    </citation>
    <scope>NUCLEOTIDE SEQUENCE [LARGE SCALE GENOMIC DNA]</scope>
    <source>
        <strain evidence="3">Tanzania (2000708)</strain>
    </source>
</reference>
<dbReference type="InterPro" id="IPR009028">
    <property type="entry name" value="Coatomer/calthrin_app_sub_C"/>
</dbReference>
<proteinExistence type="predicted"/>
<sequence>MEKDIFKKKWQIIEEAKESILMAVSPMVITSDMLIKRMKIFNISLIARRNELYYFACITTNNLVILSEVTIQPEKKNVKLCIRTDSSSVVRFL</sequence>
<dbReference type="Proteomes" id="UP000030708">
    <property type="component" value="Unassembled WGS sequence"/>
</dbReference>
<gene>
    <name evidence="2" type="ORF">PFTANZ_06067</name>
</gene>
<dbReference type="GO" id="GO:0016192">
    <property type="term" value="P:vesicle-mediated transport"/>
    <property type="evidence" value="ECO:0007669"/>
    <property type="project" value="InterPro"/>
</dbReference>
<reference evidence="2 3" key="1">
    <citation type="submission" date="2013-02" db="EMBL/GenBank/DDBJ databases">
        <title>The Genome Annotation of Plasmodium falciparum Tanzania (2000708).</title>
        <authorList>
            <consortium name="The Broad Institute Genome Sequencing Platform"/>
            <consortium name="The Broad Institute Genome Sequencing Center for Infectious Disease"/>
            <person name="Neafsey D."/>
            <person name="Hoffman S."/>
            <person name="Volkman S."/>
            <person name="Rosenthal P."/>
            <person name="Walker B."/>
            <person name="Young S.K."/>
            <person name="Zeng Q."/>
            <person name="Gargeya S."/>
            <person name="Fitzgerald M."/>
            <person name="Haas B."/>
            <person name="Abouelleil A."/>
            <person name="Allen A.W."/>
            <person name="Alvarado L."/>
            <person name="Arachchi H.M."/>
            <person name="Berlin A.M."/>
            <person name="Chapman S.B."/>
            <person name="Gainer-Dewar J."/>
            <person name="Goldberg J."/>
            <person name="Griggs A."/>
            <person name="Gujja S."/>
            <person name="Hansen M."/>
            <person name="Howarth C."/>
            <person name="Imamovic A."/>
            <person name="Ireland A."/>
            <person name="Larimer J."/>
            <person name="McCowan C."/>
            <person name="Murphy C."/>
            <person name="Pearson M."/>
            <person name="Poon T.W."/>
            <person name="Priest M."/>
            <person name="Roberts A."/>
            <person name="Saif S."/>
            <person name="Shea T."/>
            <person name="Sisk P."/>
            <person name="Sykes S."/>
            <person name="Wortman J."/>
            <person name="Nusbaum C."/>
            <person name="Birren B."/>
        </authorList>
    </citation>
    <scope>NUCLEOTIDE SEQUENCE [LARGE SCALE GENOMIC DNA]</scope>
    <source>
        <strain evidence="3">Tanzania (2000708)</strain>
    </source>
</reference>
<accession>A0A024VZ78</accession>
<dbReference type="SMART" id="SM01020">
    <property type="entry name" value="B2-adapt-app_C"/>
    <property type="match status" value="1"/>
</dbReference>
<dbReference type="Pfam" id="PF09066">
    <property type="entry name" value="B2-adapt-app_C"/>
    <property type="match status" value="1"/>
</dbReference>
<dbReference type="SUPFAM" id="SSF55711">
    <property type="entry name" value="Subdomain of clathrin and coatomer appendage domain"/>
    <property type="match status" value="1"/>
</dbReference>
<dbReference type="AlphaFoldDB" id="A0A024VZ78"/>
<dbReference type="GO" id="GO:0030131">
    <property type="term" value="C:clathrin adaptor complex"/>
    <property type="evidence" value="ECO:0007669"/>
    <property type="project" value="InterPro"/>
</dbReference>
<name>A0A024VZ78_PLAFA</name>
<dbReference type="EMBL" id="KI926805">
    <property type="protein sequence ID" value="ETW33216.1"/>
    <property type="molecule type" value="Genomic_DNA"/>
</dbReference>
<evidence type="ECO:0000313" key="3">
    <source>
        <dbReference type="Proteomes" id="UP000030708"/>
    </source>
</evidence>
<protein>
    <recommendedName>
        <fullName evidence="1">Beta-adaptin appendage C-terminal subdomain domain-containing protein</fullName>
    </recommendedName>
</protein>
<dbReference type="GO" id="GO:0006886">
    <property type="term" value="P:intracellular protein transport"/>
    <property type="evidence" value="ECO:0007669"/>
    <property type="project" value="InterPro"/>
</dbReference>
<dbReference type="InterPro" id="IPR012295">
    <property type="entry name" value="TBP_dom_sf"/>
</dbReference>
<dbReference type="InterPro" id="IPR015151">
    <property type="entry name" value="B-adaptin_app_sub_C"/>
</dbReference>
<dbReference type="Gene3D" id="3.30.310.10">
    <property type="entry name" value="TATA-Binding Protein"/>
    <property type="match status" value="1"/>
</dbReference>